<keyword evidence="1" id="KW-0472">Membrane</keyword>
<name>A0A8D8XTM2_9HEMI</name>
<feature type="transmembrane region" description="Helical" evidence="1">
    <location>
        <begin position="30"/>
        <end position="50"/>
    </location>
</feature>
<reference evidence="2" key="1">
    <citation type="submission" date="2021-05" db="EMBL/GenBank/DDBJ databases">
        <authorList>
            <person name="Alioto T."/>
            <person name="Alioto T."/>
            <person name="Gomez Garrido J."/>
        </authorList>
    </citation>
    <scope>NUCLEOTIDE SEQUENCE</scope>
</reference>
<evidence type="ECO:0000313" key="2">
    <source>
        <dbReference type="EMBL" id="CAG6709033.1"/>
    </source>
</evidence>
<dbReference type="EMBL" id="HBUF01345614">
    <property type="protein sequence ID" value="CAG6709033.1"/>
    <property type="molecule type" value="Transcribed_RNA"/>
</dbReference>
<dbReference type="AlphaFoldDB" id="A0A8D8XTM2"/>
<proteinExistence type="predicted"/>
<accession>A0A8D8XTM2</accession>
<protein>
    <submittedName>
        <fullName evidence="2">Uncharacterized protein</fullName>
    </submittedName>
</protein>
<evidence type="ECO:0000256" key="1">
    <source>
        <dbReference type="SAM" id="Phobius"/>
    </source>
</evidence>
<keyword evidence="1" id="KW-0812">Transmembrane</keyword>
<sequence length="111" mass="11707">MTSLGPLSWSNSLLISSLILFLACKISPKIGLTSALSISFVTSLTSILVFNVSPPIFCTICSFTGMSVEVNWLFSSCSLTLLTASRSISSMKFLALSIVGSFASVLEGSIN</sequence>
<organism evidence="2">
    <name type="scientific">Cacopsylla melanoneura</name>
    <dbReference type="NCBI Taxonomy" id="428564"/>
    <lineage>
        <taxon>Eukaryota</taxon>
        <taxon>Metazoa</taxon>
        <taxon>Ecdysozoa</taxon>
        <taxon>Arthropoda</taxon>
        <taxon>Hexapoda</taxon>
        <taxon>Insecta</taxon>
        <taxon>Pterygota</taxon>
        <taxon>Neoptera</taxon>
        <taxon>Paraneoptera</taxon>
        <taxon>Hemiptera</taxon>
        <taxon>Sternorrhyncha</taxon>
        <taxon>Psylloidea</taxon>
        <taxon>Psyllidae</taxon>
        <taxon>Psyllinae</taxon>
        <taxon>Cacopsylla</taxon>
    </lineage>
</organism>
<keyword evidence="1" id="KW-1133">Transmembrane helix</keyword>